<feature type="chain" id="PRO_5012025752" description="Fibronectin type-III domain-containing protein" evidence="1">
    <location>
        <begin position="23"/>
        <end position="228"/>
    </location>
</feature>
<dbReference type="STRING" id="143223.SAMN05878281_1038"/>
<keyword evidence="3" id="KW-1185">Reference proteome</keyword>
<dbReference type="PROSITE" id="PS51257">
    <property type="entry name" value="PROKAR_LIPOPROTEIN"/>
    <property type="match status" value="1"/>
</dbReference>
<sequence>MRIILKTLSVISLSLFFSSCSTDDGPQTLAATVPSVSLETTTSDVEKTYTTIEISGTVDDDGGDPVTAQGTVWGTNASPTINDNLTTESSASFTSEIENLEANTTYYFRTYATNAEGTAYSNEESFTTNSLEGTTWDFHVVYDQNSSWHGDVVFNPDGTAIYDEPSSPGTYLTNGTWSLSGNELTYDFDSSDPGNVMYYGTLEGEAMAGTFDYPNHQGTWTAVEYQSL</sequence>
<organism evidence="2 3">
    <name type="scientific">Salegentibacter salegens</name>
    <dbReference type="NCBI Taxonomy" id="143223"/>
    <lineage>
        <taxon>Bacteria</taxon>
        <taxon>Pseudomonadati</taxon>
        <taxon>Bacteroidota</taxon>
        <taxon>Flavobacteriia</taxon>
        <taxon>Flavobacteriales</taxon>
        <taxon>Flavobacteriaceae</taxon>
        <taxon>Salegentibacter</taxon>
    </lineage>
</organism>
<evidence type="ECO:0008006" key="4">
    <source>
        <dbReference type="Google" id="ProtNLM"/>
    </source>
</evidence>
<gene>
    <name evidence="2" type="ORF">SAMN05878281_1038</name>
</gene>
<dbReference type="Gene3D" id="2.60.40.10">
    <property type="entry name" value="Immunoglobulins"/>
    <property type="match status" value="1"/>
</dbReference>
<protein>
    <recommendedName>
        <fullName evidence="4">Fibronectin type-III domain-containing protein</fullName>
    </recommendedName>
</protein>
<feature type="signal peptide" evidence="1">
    <location>
        <begin position="1"/>
        <end position="22"/>
    </location>
</feature>
<dbReference type="RefSeq" id="WP_079734280.1">
    <property type="nucleotide sequence ID" value="NZ_LT670848.1"/>
</dbReference>
<dbReference type="EMBL" id="LT670848">
    <property type="protein sequence ID" value="SHM54170.1"/>
    <property type="molecule type" value="Genomic_DNA"/>
</dbReference>
<dbReference type="AlphaFoldDB" id="A0A1M7JM82"/>
<keyword evidence="1" id="KW-0732">Signal</keyword>
<proteinExistence type="predicted"/>
<dbReference type="OrthoDB" id="9805760at2"/>
<dbReference type="InterPro" id="IPR013783">
    <property type="entry name" value="Ig-like_fold"/>
</dbReference>
<evidence type="ECO:0000256" key="1">
    <source>
        <dbReference type="SAM" id="SignalP"/>
    </source>
</evidence>
<accession>A0A1M7JM82</accession>
<name>A0A1M7JM82_9FLAO</name>
<evidence type="ECO:0000313" key="2">
    <source>
        <dbReference type="EMBL" id="SHM54170.1"/>
    </source>
</evidence>
<dbReference type="Proteomes" id="UP000190235">
    <property type="component" value="Chromosome I"/>
</dbReference>
<evidence type="ECO:0000313" key="3">
    <source>
        <dbReference type="Proteomes" id="UP000190235"/>
    </source>
</evidence>
<reference evidence="3" key="1">
    <citation type="submission" date="2016-11" db="EMBL/GenBank/DDBJ databases">
        <authorList>
            <person name="Varghese N."/>
            <person name="Submissions S."/>
        </authorList>
    </citation>
    <scope>NUCLEOTIDE SEQUENCE [LARGE SCALE GENOMIC DNA]</scope>
    <source>
        <strain evidence="3">ACAM 48</strain>
    </source>
</reference>